<dbReference type="eggNOG" id="KOG0254">
    <property type="taxonomic scope" value="Eukaryota"/>
</dbReference>
<dbReference type="InterPro" id="IPR036259">
    <property type="entry name" value="MFS_trans_sf"/>
</dbReference>
<dbReference type="PROSITE" id="PS50850">
    <property type="entry name" value="MFS"/>
    <property type="match status" value="1"/>
</dbReference>
<dbReference type="OMA" id="HIAMFIT"/>
<evidence type="ECO:0000256" key="7">
    <source>
        <dbReference type="ARBA" id="ARBA00022989"/>
    </source>
</evidence>
<dbReference type="InParanoid" id="K3ZLU2"/>
<dbReference type="PROSITE" id="PS00217">
    <property type="entry name" value="SUGAR_TRANSPORT_2"/>
    <property type="match status" value="1"/>
</dbReference>
<dbReference type="PANTHER" id="PTHR23500:SF127">
    <property type="entry name" value="OS05G0169700 PROTEIN"/>
    <property type="match status" value="1"/>
</dbReference>
<dbReference type="Gramene" id="KQK95149">
    <property type="protein sequence ID" value="KQK95149"/>
    <property type="gene ID" value="SETIT_027554mg"/>
</dbReference>
<evidence type="ECO:0000256" key="2">
    <source>
        <dbReference type="ARBA" id="ARBA00010992"/>
    </source>
</evidence>
<evidence type="ECO:0000256" key="4">
    <source>
        <dbReference type="ARBA" id="ARBA00022597"/>
    </source>
</evidence>
<keyword evidence="3" id="KW-0813">Transport</keyword>
<feature type="transmembrane region" description="Helical" evidence="10">
    <location>
        <begin position="76"/>
        <end position="96"/>
    </location>
</feature>
<dbReference type="InterPro" id="IPR005828">
    <property type="entry name" value="MFS_sugar_transport-like"/>
</dbReference>
<dbReference type="Gene3D" id="1.20.1250.20">
    <property type="entry name" value="MFS general substrate transporter like domains"/>
    <property type="match status" value="1"/>
</dbReference>
<dbReference type="SUPFAM" id="SSF103473">
    <property type="entry name" value="MFS general substrate transporter"/>
    <property type="match status" value="1"/>
</dbReference>
<feature type="domain" description="Major facilitator superfamily (MFS) profile" evidence="11">
    <location>
        <begin position="28"/>
        <end position="364"/>
    </location>
</feature>
<dbReference type="InterPro" id="IPR020846">
    <property type="entry name" value="MFS_dom"/>
</dbReference>
<keyword evidence="7 10" id="KW-1133">Transmembrane helix</keyword>
<evidence type="ECO:0000256" key="1">
    <source>
        <dbReference type="ARBA" id="ARBA00004141"/>
    </source>
</evidence>
<comment type="subcellular location">
    <subcellularLocation>
        <location evidence="1">Membrane</location>
        <topology evidence="1">Multi-pass membrane protein</topology>
    </subcellularLocation>
</comment>
<accession>K3ZLU2</accession>
<protein>
    <recommendedName>
        <fullName evidence="11">Major facilitator superfamily (MFS) profile domain-containing protein</fullName>
    </recommendedName>
</protein>
<comment type="similarity">
    <text evidence="2">Belongs to the major facilitator superfamily. Sugar transporter (TC 2.A.1.1) family.</text>
</comment>
<keyword evidence="6" id="KW-0769">Symport</keyword>
<dbReference type="Pfam" id="PF00083">
    <property type="entry name" value="Sugar_tr"/>
    <property type="match status" value="1"/>
</dbReference>
<dbReference type="EnsemblPlants" id="KQK95149">
    <property type="protein sequence ID" value="KQK95149"/>
    <property type="gene ID" value="SETIT_027554mg"/>
</dbReference>
<reference evidence="12" key="2">
    <citation type="submission" date="2018-08" db="UniProtKB">
        <authorList>
            <consortium name="EnsemblPlants"/>
        </authorList>
    </citation>
    <scope>IDENTIFICATION</scope>
    <source>
        <strain evidence="12">Yugu1</strain>
    </source>
</reference>
<evidence type="ECO:0000256" key="8">
    <source>
        <dbReference type="ARBA" id="ARBA00023136"/>
    </source>
</evidence>
<dbReference type="Proteomes" id="UP000004995">
    <property type="component" value="Unassembled WGS sequence"/>
</dbReference>
<evidence type="ECO:0000256" key="3">
    <source>
        <dbReference type="ARBA" id="ARBA00022448"/>
    </source>
</evidence>
<feature type="region of interest" description="Disordered" evidence="9">
    <location>
        <begin position="344"/>
        <end position="364"/>
    </location>
</feature>
<dbReference type="EMBL" id="AGNK02005088">
    <property type="status" value="NOT_ANNOTATED_CDS"/>
    <property type="molecule type" value="Genomic_DNA"/>
</dbReference>
<keyword evidence="13" id="KW-1185">Reference proteome</keyword>
<dbReference type="GO" id="GO:0016020">
    <property type="term" value="C:membrane"/>
    <property type="evidence" value="ECO:0007669"/>
    <property type="project" value="UniProtKB-SubCell"/>
</dbReference>
<dbReference type="AlphaFoldDB" id="K3ZLU2"/>
<dbReference type="PANTHER" id="PTHR23500">
    <property type="entry name" value="SOLUTE CARRIER FAMILY 2, FACILITATED GLUCOSE TRANSPORTER"/>
    <property type="match status" value="1"/>
</dbReference>
<dbReference type="InterPro" id="IPR003663">
    <property type="entry name" value="Sugar/inositol_transpt"/>
</dbReference>
<feature type="transmembrane region" description="Helical" evidence="10">
    <location>
        <begin position="264"/>
        <end position="288"/>
    </location>
</feature>
<feature type="transmembrane region" description="Helical" evidence="10">
    <location>
        <begin position="21"/>
        <end position="41"/>
    </location>
</feature>
<dbReference type="InterPro" id="IPR045262">
    <property type="entry name" value="STP/PLT_plant"/>
</dbReference>
<dbReference type="GO" id="GO:0015144">
    <property type="term" value="F:carbohydrate transmembrane transporter activity"/>
    <property type="evidence" value="ECO:0007669"/>
    <property type="project" value="InterPro"/>
</dbReference>
<keyword evidence="8 10" id="KW-0472">Membrane</keyword>
<evidence type="ECO:0000259" key="11">
    <source>
        <dbReference type="PROSITE" id="PS50850"/>
    </source>
</evidence>
<dbReference type="HOGENOM" id="CLU_001265_30_5_1"/>
<evidence type="ECO:0000256" key="10">
    <source>
        <dbReference type="SAM" id="Phobius"/>
    </source>
</evidence>
<keyword evidence="5 10" id="KW-0812">Transmembrane</keyword>
<evidence type="ECO:0000256" key="5">
    <source>
        <dbReference type="ARBA" id="ARBA00022692"/>
    </source>
</evidence>
<keyword evidence="4" id="KW-0762">Sugar transport</keyword>
<name>K3ZLU2_SETIT</name>
<evidence type="ECO:0000256" key="6">
    <source>
        <dbReference type="ARBA" id="ARBA00022847"/>
    </source>
</evidence>
<sequence>MAVGFVDAGGGGDDRQYGGRITTFVALSCVTAAMGGAIFGYDLGTSVTDCEGFCFCTPADGGRVRVSNYCKFDSQLLTLFTSSLYIAGLLTAMLLSSWFTARRGRRPSMIVGGVAFLAGAAVSGGAVNVYMAILGRALLGIGLGFANQAVLLYLSQMAPARYRGAFSNGFQLTLCLGSLAANVTNYGADKIAGTPAAGAGGCRWAWPASPPRSLRSAPSSCRRRRTSLVRALLHKIRGTDAVDEELDGDGNGLRLILSQPRYRLQLAVAVLMPAFTQLNGINAIGFYAPVLLRTVGMGESLALLSTIITVRTLLIAGSLQMLASELLIGAVLAAGLGDEGGLGGRGCSSSSACTWSGTAGRGAP</sequence>
<dbReference type="STRING" id="4555.K3ZLU2"/>
<dbReference type="InterPro" id="IPR005829">
    <property type="entry name" value="Sugar_transporter_CS"/>
</dbReference>
<dbReference type="PRINTS" id="PR00171">
    <property type="entry name" value="SUGRTRNSPORT"/>
</dbReference>
<evidence type="ECO:0000313" key="13">
    <source>
        <dbReference type="Proteomes" id="UP000004995"/>
    </source>
</evidence>
<feature type="transmembrane region" description="Helical" evidence="10">
    <location>
        <begin position="133"/>
        <end position="154"/>
    </location>
</feature>
<evidence type="ECO:0000256" key="9">
    <source>
        <dbReference type="SAM" id="MobiDB-lite"/>
    </source>
</evidence>
<dbReference type="GO" id="GO:0015293">
    <property type="term" value="F:symporter activity"/>
    <property type="evidence" value="ECO:0007669"/>
    <property type="project" value="UniProtKB-KW"/>
</dbReference>
<reference evidence="13" key="1">
    <citation type="journal article" date="2012" name="Nat. Biotechnol.">
        <title>Reference genome sequence of the model plant Setaria.</title>
        <authorList>
            <person name="Bennetzen J.L."/>
            <person name="Schmutz J."/>
            <person name="Wang H."/>
            <person name="Percifield R."/>
            <person name="Hawkins J."/>
            <person name="Pontaroli A.C."/>
            <person name="Estep M."/>
            <person name="Feng L."/>
            <person name="Vaughn J.N."/>
            <person name="Grimwood J."/>
            <person name="Jenkins J."/>
            <person name="Barry K."/>
            <person name="Lindquist E."/>
            <person name="Hellsten U."/>
            <person name="Deshpande S."/>
            <person name="Wang X."/>
            <person name="Wu X."/>
            <person name="Mitros T."/>
            <person name="Triplett J."/>
            <person name="Yang X."/>
            <person name="Ye C.Y."/>
            <person name="Mauro-Herrera M."/>
            <person name="Wang L."/>
            <person name="Li P."/>
            <person name="Sharma M."/>
            <person name="Sharma R."/>
            <person name="Ronald P.C."/>
            <person name="Panaud O."/>
            <person name="Kellogg E.A."/>
            <person name="Brutnell T.P."/>
            <person name="Doust A.N."/>
            <person name="Tuskan G.A."/>
            <person name="Rokhsar D."/>
            <person name="Devos K.M."/>
        </authorList>
    </citation>
    <scope>NUCLEOTIDE SEQUENCE [LARGE SCALE GENOMIC DNA]</scope>
    <source>
        <strain evidence="13">cv. Yugu1</strain>
    </source>
</reference>
<organism evidence="12 13">
    <name type="scientific">Setaria italica</name>
    <name type="common">Foxtail millet</name>
    <name type="synonym">Panicum italicum</name>
    <dbReference type="NCBI Taxonomy" id="4555"/>
    <lineage>
        <taxon>Eukaryota</taxon>
        <taxon>Viridiplantae</taxon>
        <taxon>Streptophyta</taxon>
        <taxon>Embryophyta</taxon>
        <taxon>Tracheophyta</taxon>
        <taxon>Spermatophyta</taxon>
        <taxon>Magnoliopsida</taxon>
        <taxon>Liliopsida</taxon>
        <taxon>Poales</taxon>
        <taxon>Poaceae</taxon>
        <taxon>PACMAD clade</taxon>
        <taxon>Panicoideae</taxon>
        <taxon>Panicodae</taxon>
        <taxon>Paniceae</taxon>
        <taxon>Cenchrinae</taxon>
        <taxon>Setaria</taxon>
    </lineage>
</organism>
<proteinExistence type="inferred from homology"/>
<feature type="transmembrane region" description="Helical" evidence="10">
    <location>
        <begin position="108"/>
        <end position="127"/>
    </location>
</feature>
<evidence type="ECO:0000313" key="12">
    <source>
        <dbReference type="EnsemblPlants" id="KQK95149"/>
    </source>
</evidence>